<dbReference type="Proteomes" id="UP000036356">
    <property type="component" value="Unassembled WGS sequence"/>
</dbReference>
<dbReference type="PATRIC" id="fig|476652.3.peg.1211"/>
<name>A0A0J1FTC2_9FIRM</name>
<organism evidence="1 2">
    <name type="scientific">Desulfosporosinus acididurans</name>
    <dbReference type="NCBI Taxonomy" id="476652"/>
    <lineage>
        <taxon>Bacteria</taxon>
        <taxon>Bacillati</taxon>
        <taxon>Bacillota</taxon>
        <taxon>Clostridia</taxon>
        <taxon>Eubacteriales</taxon>
        <taxon>Desulfitobacteriaceae</taxon>
        <taxon>Desulfosporosinus</taxon>
    </lineage>
</organism>
<protein>
    <submittedName>
        <fullName evidence="1">Uncharacterized protein</fullName>
    </submittedName>
</protein>
<proteinExistence type="predicted"/>
<gene>
    <name evidence="1" type="ORF">DEAC_c11830</name>
</gene>
<dbReference type="RefSeq" id="WP_242847082.1">
    <property type="nucleotide sequence ID" value="NZ_LDZY01000004.1"/>
</dbReference>
<dbReference type="EMBL" id="LDZY01000004">
    <property type="protein sequence ID" value="KLU66517.1"/>
    <property type="molecule type" value="Genomic_DNA"/>
</dbReference>
<evidence type="ECO:0000313" key="1">
    <source>
        <dbReference type="EMBL" id="KLU66517.1"/>
    </source>
</evidence>
<reference evidence="1 2" key="1">
    <citation type="submission" date="2015-06" db="EMBL/GenBank/DDBJ databases">
        <title>Draft genome of the moderately acidophilic sulfate reducer Candidatus Desulfosporosinus acididurans strain M1.</title>
        <authorList>
            <person name="Poehlein A."/>
            <person name="Petzsch P."/>
            <person name="Johnson B.D."/>
            <person name="Schloemann M."/>
            <person name="Daniel R."/>
            <person name="Muehling M."/>
        </authorList>
    </citation>
    <scope>NUCLEOTIDE SEQUENCE [LARGE SCALE GENOMIC DNA]</scope>
    <source>
        <strain evidence="1 2">M1</strain>
    </source>
</reference>
<comment type="caution">
    <text evidence="1">The sequence shown here is derived from an EMBL/GenBank/DDBJ whole genome shotgun (WGS) entry which is preliminary data.</text>
</comment>
<accession>A0A0J1FTC2</accession>
<dbReference type="AlphaFoldDB" id="A0A0J1FTC2"/>
<keyword evidence="2" id="KW-1185">Reference proteome</keyword>
<evidence type="ECO:0000313" key="2">
    <source>
        <dbReference type="Proteomes" id="UP000036356"/>
    </source>
</evidence>
<sequence>MGKRNIVIGVTPVEFDNMPDSLIGKYTLAVLGVRDLYNKMTKEWAKEYNIDLKVNNKCNMQKAISISMTNNCVSLEALSILMRIGRKPVLISLAQKSNIPHTIFRVKNKVLYSYTLLIFDSLEDAAKMAEFFVEKANSYSSVLERCSYEAAGLITDNHVYYGEADPSHTINSPSAFY</sequence>